<accession>A0A1W0X3W6</accession>
<dbReference type="OrthoDB" id="10067626at2759"/>
<organism evidence="1 2">
    <name type="scientific">Hypsibius exemplaris</name>
    <name type="common">Freshwater tardigrade</name>
    <dbReference type="NCBI Taxonomy" id="2072580"/>
    <lineage>
        <taxon>Eukaryota</taxon>
        <taxon>Metazoa</taxon>
        <taxon>Ecdysozoa</taxon>
        <taxon>Tardigrada</taxon>
        <taxon>Eutardigrada</taxon>
        <taxon>Parachela</taxon>
        <taxon>Hypsibioidea</taxon>
        <taxon>Hypsibiidae</taxon>
        <taxon>Hypsibius</taxon>
    </lineage>
</organism>
<dbReference type="InterPro" id="IPR011333">
    <property type="entry name" value="SKP1/BTB/POZ_sf"/>
</dbReference>
<keyword evidence="2" id="KW-1185">Reference proteome</keyword>
<evidence type="ECO:0008006" key="3">
    <source>
        <dbReference type="Google" id="ProtNLM"/>
    </source>
</evidence>
<reference evidence="2" key="1">
    <citation type="submission" date="2017-01" db="EMBL/GenBank/DDBJ databases">
        <title>Comparative genomics of anhydrobiosis in the tardigrade Hypsibius dujardini.</title>
        <authorList>
            <person name="Yoshida Y."/>
            <person name="Koutsovoulos G."/>
            <person name="Laetsch D."/>
            <person name="Stevens L."/>
            <person name="Kumar S."/>
            <person name="Horikawa D."/>
            <person name="Ishino K."/>
            <person name="Komine S."/>
            <person name="Tomita M."/>
            <person name="Blaxter M."/>
            <person name="Arakawa K."/>
        </authorList>
    </citation>
    <scope>NUCLEOTIDE SEQUENCE [LARGE SCALE GENOMIC DNA]</scope>
    <source>
        <strain evidence="2">Z151</strain>
    </source>
</reference>
<protein>
    <recommendedName>
        <fullName evidence="3">BTB domain-containing protein</fullName>
    </recommendedName>
</protein>
<gene>
    <name evidence="1" type="ORF">BV898_03967</name>
</gene>
<evidence type="ECO:0000313" key="2">
    <source>
        <dbReference type="Proteomes" id="UP000192578"/>
    </source>
</evidence>
<dbReference type="Proteomes" id="UP000192578">
    <property type="component" value="Unassembled WGS sequence"/>
</dbReference>
<dbReference type="AlphaFoldDB" id="A0A1W0X3W6"/>
<dbReference type="EMBL" id="MTYJ01000019">
    <property type="protein sequence ID" value="OQV22121.1"/>
    <property type="molecule type" value="Genomic_DNA"/>
</dbReference>
<proteinExistence type="predicted"/>
<comment type="caution">
    <text evidence="1">The sequence shown here is derived from an EMBL/GenBank/DDBJ whole genome shotgun (WGS) entry which is preliminary data.</text>
</comment>
<sequence>MNSNSLESDMKQYEDFIRNCKLVEEERLPQYETEILWTNDPSGVKVLEQLEKNKTAKMTTDSQGSSKNCPFLDLKWTIELELLQVNNDGTLSHNDRIPLDKSVVLATTDASQPGPSNLALATKSDVASTGTSQSGRLRALRDGISRRIQGFRSGEVRRSLRKAPHQYVLLALVKWEGPSEGGFSVVTAKLTIGRYSLVVREPLSAHFLTGNSFLLESTGALEWTHQYDPGHRVQGLNTQADWFRAFNSAQSLTLALTVQLNQQSMSKIGFPFAKFFAQPDKVEFDQVIAELRLANTDSKRVAVAGTDGCTYYIVKEDLSSASSYFRAFLDRWDQGDQGALQFPQVSPFSTCPDLISFVVYFIARKTLLFGLSDNAADLIVAADALGMPELTRLAEIAAVPNISLDNVTRLIRLAWQFQAGLLFRAALIFLRVNYDEIWINNKEDLADLGRLLSSERFMSAFKTMTF</sequence>
<dbReference type="Gene3D" id="3.30.710.10">
    <property type="entry name" value="Potassium Channel Kv1.1, Chain A"/>
    <property type="match status" value="1"/>
</dbReference>
<name>A0A1W0X3W6_HYPEX</name>
<evidence type="ECO:0000313" key="1">
    <source>
        <dbReference type="EMBL" id="OQV22121.1"/>
    </source>
</evidence>